<evidence type="ECO:0000259" key="2">
    <source>
        <dbReference type="PROSITE" id="PS50238"/>
    </source>
</evidence>
<dbReference type="Pfam" id="PF00620">
    <property type="entry name" value="RhoGAP"/>
    <property type="match status" value="1"/>
</dbReference>
<feature type="domain" description="CRAL-TRIO" evidence="1">
    <location>
        <begin position="183"/>
        <end position="348"/>
    </location>
</feature>
<dbReference type="PROSITE" id="PS50238">
    <property type="entry name" value="RHOGAP"/>
    <property type="match status" value="1"/>
</dbReference>
<sequence length="555" mass="63762">MSSTSPDETIPSTSNEFLIHNSLDMAQINAHKASNTPQNNTADLDSHNEIPMNLLPADKHPYWNNVPSGRTNIEDAPQLEYDEHHIDLIADREVDDYELEYDGADLRQHLGYEDHQHDLGFSGDEDNGGDVYNNESLSNTNKNRGAIKGNITSDGIIDDDFESELGGHEPANLHDTEDVDYQLMAKIAEYGIIECCGDDKFGRKTIVCSACRLPSEDVIKNSDFKTIQKFHECLLKYFLRTFDQYVDVDYVIIYFHHGLRSYNRPSYGWLMKAYVRIDRKYKKNLKAVYIVHPTKWIKFLWPVLRSIISAKFSRKVTYINRLGELAEYIHLENIRIPNEVKTFDPVVRSQLPAGQIRPTTKFHVSLQFILENEPGETVPIVIRQTIDYIKNNGLNEPGIFRRAALVSLIKQIQEKYNEGQPVMFEQYGDVHLAACVLKTFLRDLSEPIMTFRLYPELLGLSGTLKRPDQVDIIRDLIIEKLPAQNYNVLKYLIEFLNLVANYSDTNLMTTSNLSIVFGPNLAWSEDDQMNTLANYSLINTFTEILIARYTELFLK</sequence>
<gene>
    <name evidence="3" type="ORF">BJG266_LOCUS10726</name>
    <name evidence="4" type="ORF">QVE165_LOCUS17381</name>
</gene>
<dbReference type="PANTHER" id="PTHR45808:SF2">
    <property type="entry name" value="RHO GTPASE-ACTIVATING PROTEIN 68F"/>
    <property type="match status" value="1"/>
</dbReference>
<dbReference type="PANTHER" id="PTHR45808">
    <property type="entry name" value="RHO GTPASE-ACTIVATING PROTEIN 68F"/>
    <property type="match status" value="1"/>
</dbReference>
<dbReference type="CDD" id="cd00170">
    <property type="entry name" value="SEC14"/>
    <property type="match status" value="1"/>
</dbReference>
<feature type="domain" description="Rho-GAP" evidence="2">
    <location>
        <begin position="364"/>
        <end position="553"/>
    </location>
</feature>
<dbReference type="GO" id="GO:0005096">
    <property type="term" value="F:GTPase activator activity"/>
    <property type="evidence" value="ECO:0007669"/>
    <property type="project" value="TreeGrafter"/>
</dbReference>
<evidence type="ECO:0000259" key="1">
    <source>
        <dbReference type="PROSITE" id="PS50191"/>
    </source>
</evidence>
<comment type="caution">
    <text evidence="3">The sequence shown here is derived from an EMBL/GenBank/DDBJ whole genome shotgun (WGS) entry which is preliminary data.</text>
</comment>
<dbReference type="GO" id="GO:0005737">
    <property type="term" value="C:cytoplasm"/>
    <property type="evidence" value="ECO:0007669"/>
    <property type="project" value="TreeGrafter"/>
</dbReference>
<keyword evidence="5" id="KW-1185">Reference proteome</keyword>
<dbReference type="AlphaFoldDB" id="A0A813ZZQ8"/>
<evidence type="ECO:0000313" key="4">
    <source>
        <dbReference type="EMBL" id="CAF1046773.1"/>
    </source>
</evidence>
<dbReference type="SMART" id="SM00324">
    <property type="entry name" value="RhoGAP"/>
    <property type="match status" value="1"/>
</dbReference>
<dbReference type="GO" id="GO:0007264">
    <property type="term" value="P:small GTPase-mediated signal transduction"/>
    <property type="evidence" value="ECO:0007669"/>
    <property type="project" value="TreeGrafter"/>
</dbReference>
<accession>A0A813ZZQ8</accession>
<organism evidence="3 6">
    <name type="scientific">Adineta steineri</name>
    <dbReference type="NCBI Taxonomy" id="433720"/>
    <lineage>
        <taxon>Eukaryota</taxon>
        <taxon>Metazoa</taxon>
        <taxon>Spiralia</taxon>
        <taxon>Gnathifera</taxon>
        <taxon>Rotifera</taxon>
        <taxon>Eurotatoria</taxon>
        <taxon>Bdelloidea</taxon>
        <taxon>Adinetida</taxon>
        <taxon>Adinetidae</taxon>
        <taxon>Adineta</taxon>
    </lineage>
</organism>
<dbReference type="SUPFAM" id="SSF52087">
    <property type="entry name" value="CRAL/TRIO domain"/>
    <property type="match status" value="1"/>
</dbReference>
<protein>
    <submittedName>
        <fullName evidence="3">Uncharacterized protein</fullName>
    </submittedName>
</protein>
<dbReference type="SMART" id="SM00516">
    <property type="entry name" value="SEC14"/>
    <property type="match status" value="1"/>
</dbReference>
<evidence type="ECO:0000313" key="5">
    <source>
        <dbReference type="Proteomes" id="UP000663832"/>
    </source>
</evidence>
<dbReference type="InterPro" id="IPR008936">
    <property type="entry name" value="Rho_GTPase_activation_prot"/>
</dbReference>
<dbReference type="EMBL" id="CAJNOM010000100">
    <property type="protein sequence ID" value="CAF1046773.1"/>
    <property type="molecule type" value="Genomic_DNA"/>
</dbReference>
<dbReference type="EMBL" id="CAJNOI010000038">
    <property type="protein sequence ID" value="CAF0905843.1"/>
    <property type="molecule type" value="Genomic_DNA"/>
</dbReference>
<dbReference type="OrthoDB" id="19923at2759"/>
<dbReference type="PROSITE" id="PS50191">
    <property type="entry name" value="CRAL_TRIO"/>
    <property type="match status" value="1"/>
</dbReference>
<dbReference type="Proteomes" id="UP000663832">
    <property type="component" value="Unassembled WGS sequence"/>
</dbReference>
<dbReference type="Proteomes" id="UP000663877">
    <property type="component" value="Unassembled WGS sequence"/>
</dbReference>
<name>A0A813ZZQ8_9BILA</name>
<dbReference type="InterPro" id="IPR000198">
    <property type="entry name" value="RhoGAP_dom"/>
</dbReference>
<evidence type="ECO:0000313" key="3">
    <source>
        <dbReference type="EMBL" id="CAF0905843.1"/>
    </source>
</evidence>
<reference evidence="3" key="1">
    <citation type="submission" date="2021-02" db="EMBL/GenBank/DDBJ databases">
        <authorList>
            <person name="Nowell W R."/>
        </authorList>
    </citation>
    <scope>NUCLEOTIDE SEQUENCE</scope>
</reference>
<dbReference type="Gene3D" id="3.40.525.10">
    <property type="entry name" value="CRAL-TRIO lipid binding domain"/>
    <property type="match status" value="1"/>
</dbReference>
<proteinExistence type="predicted"/>
<dbReference type="SUPFAM" id="SSF48350">
    <property type="entry name" value="GTPase activation domain, GAP"/>
    <property type="match status" value="1"/>
</dbReference>
<dbReference type="Pfam" id="PF13716">
    <property type="entry name" value="CRAL_TRIO_2"/>
    <property type="match status" value="1"/>
</dbReference>
<dbReference type="InterPro" id="IPR036865">
    <property type="entry name" value="CRAL-TRIO_dom_sf"/>
</dbReference>
<evidence type="ECO:0000313" key="6">
    <source>
        <dbReference type="Proteomes" id="UP000663877"/>
    </source>
</evidence>
<dbReference type="GO" id="GO:2001136">
    <property type="term" value="P:negative regulation of endocytic recycling"/>
    <property type="evidence" value="ECO:0007669"/>
    <property type="project" value="TreeGrafter"/>
</dbReference>
<dbReference type="Gene3D" id="1.10.555.10">
    <property type="entry name" value="Rho GTPase activation protein"/>
    <property type="match status" value="1"/>
</dbReference>
<dbReference type="InterPro" id="IPR001251">
    <property type="entry name" value="CRAL-TRIO_dom"/>
</dbReference>